<dbReference type="GO" id="GO:0000062">
    <property type="term" value="F:fatty-acyl-CoA binding"/>
    <property type="evidence" value="ECO:0007669"/>
    <property type="project" value="TreeGrafter"/>
</dbReference>
<keyword evidence="5" id="KW-1185">Reference proteome</keyword>
<dbReference type="PROSITE" id="PS50297">
    <property type="entry name" value="ANK_REP_REGION"/>
    <property type="match status" value="1"/>
</dbReference>
<evidence type="ECO:0008006" key="6">
    <source>
        <dbReference type="Google" id="ProtNLM"/>
    </source>
</evidence>
<feature type="compositionally biased region" description="Low complexity" evidence="3">
    <location>
        <begin position="539"/>
        <end position="555"/>
    </location>
</feature>
<protein>
    <recommendedName>
        <fullName evidence="6">Histone-lysine N-methyltransferase, H3 lysine-79 specific</fullName>
    </recommendedName>
</protein>
<dbReference type="PANTHER" id="PTHR24119:SF0">
    <property type="entry name" value="ACYL-COA-BINDING DOMAIN-CONTAINING PROTEIN 6"/>
    <property type="match status" value="1"/>
</dbReference>
<reference evidence="4" key="1">
    <citation type="submission" date="2021-11" db="EMBL/GenBank/DDBJ databases">
        <authorList>
            <consortium name="Genoscope - CEA"/>
            <person name="William W."/>
        </authorList>
    </citation>
    <scope>NUCLEOTIDE SEQUENCE</scope>
</reference>
<dbReference type="InterPro" id="IPR002110">
    <property type="entry name" value="Ankyrin_rpt"/>
</dbReference>
<evidence type="ECO:0000256" key="3">
    <source>
        <dbReference type="SAM" id="MobiDB-lite"/>
    </source>
</evidence>
<dbReference type="AlphaFoldDB" id="A0A8J2WX67"/>
<sequence>MTSSDQPETKPPPRTGTKFVCHEDGTEWADLEGLRRHLRAKTAWSNAGLVGCRVSVLLENREWSEGLVAQYHRSSGKHCVEFRHSGARRWLLMLRTAFYIVDRGTCDEETKEPEGLPVLRNARDEPWTFAEDLSLAFAKAQSVLHDCYGGRTQETGHKTLGHVCVTDDDRRRATEDRGSLLYGELLPRGVHKALDARHLDAARASSVYDLGCGTGKVALQAFLQFPNLKRVYGVELSLARFHVAERALLALAARDDCDAHITRREPGSSIEVTSVDRTLIIEHGNLMRTRDVGDASGAAWKSTGVCRVEGVEVAPSIVMLETEVPADTFGEFSRLLDACKEGCRLLTYLDLRRVWRLPGQPFPFRQLEANRSFADRYPTSWSVQRGHHLFLWVKVLKPGNAGLAFTRGIAAPPPSSPVKRRSRRRDDLPPLVFGKAKKSSNSTSATLARLDDDRWYTPRESAASTTGSPSPPAAWQDTARSAGSDASNVWYDTARSNNSDGSSNWYSPRQSPPSAAPRPPRGPPPHGAAPRGPPPRGPPHGAAPRVPPLALGGAPRAPPPTYAPPGADVEDWRPAPPGPASSLYVQDEFTRAADRFASARPPVQQQAPAPTHSDADVADVFSFARHNRVPDIERLLVRGVPADSRDVHGNTIAIIGAQNGHKRVVKAALRRGADVNAANLRGNTCLHFCFAFGFEQLGEYLITKGADNRIVNASGKTCYEGLG</sequence>
<dbReference type="InterPro" id="IPR029063">
    <property type="entry name" value="SAM-dependent_MTases_sf"/>
</dbReference>
<dbReference type="EMBL" id="CAKKNE010000002">
    <property type="protein sequence ID" value="CAH0369430.1"/>
    <property type="molecule type" value="Genomic_DNA"/>
</dbReference>
<evidence type="ECO:0000313" key="5">
    <source>
        <dbReference type="Proteomes" id="UP000789595"/>
    </source>
</evidence>
<evidence type="ECO:0000256" key="2">
    <source>
        <dbReference type="PROSITE-ProRule" id="PRU00023"/>
    </source>
</evidence>
<dbReference type="Gene3D" id="1.25.40.20">
    <property type="entry name" value="Ankyrin repeat-containing domain"/>
    <property type="match status" value="1"/>
</dbReference>
<dbReference type="Proteomes" id="UP000789595">
    <property type="component" value="Unassembled WGS sequence"/>
</dbReference>
<proteinExistence type="predicted"/>
<feature type="compositionally biased region" description="Pro residues" evidence="3">
    <location>
        <begin position="510"/>
        <end position="538"/>
    </location>
</feature>
<dbReference type="Pfam" id="PF12796">
    <property type="entry name" value="Ank_2"/>
    <property type="match status" value="1"/>
</dbReference>
<dbReference type="SUPFAM" id="SSF53335">
    <property type="entry name" value="S-adenosyl-L-methionine-dependent methyltransferases"/>
    <property type="match status" value="1"/>
</dbReference>
<evidence type="ECO:0000313" key="4">
    <source>
        <dbReference type="EMBL" id="CAH0369430.1"/>
    </source>
</evidence>
<feature type="repeat" description="ANK" evidence="2">
    <location>
        <begin position="648"/>
        <end position="680"/>
    </location>
</feature>
<dbReference type="PANTHER" id="PTHR24119">
    <property type="entry name" value="ACYL-COA-BINDING DOMAIN-CONTAINING PROTEIN 6"/>
    <property type="match status" value="1"/>
</dbReference>
<keyword evidence="2" id="KW-0040">ANK repeat</keyword>
<dbReference type="PROSITE" id="PS50088">
    <property type="entry name" value="ANK_REPEAT"/>
    <property type="match status" value="1"/>
</dbReference>
<dbReference type="Gene3D" id="3.40.50.150">
    <property type="entry name" value="Vaccinia Virus protein VP39"/>
    <property type="match status" value="1"/>
</dbReference>
<dbReference type="InterPro" id="IPR036770">
    <property type="entry name" value="Ankyrin_rpt-contain_sf"/>
</dbReference>
<keyword evidence="1" id="KW-0446">Lipid-binding</keyword>
<dbReference type="OrthoDB" id="200996at2759"/>
<comment type="caution">
    <text evidence="4">The sequence shown here is derived from an EMBL/GenBank/DDBJ whole genome shotgun (WGS) entry which is preliminary data.</text>
</comment>
<dbReference type="SMART" id="SM00248">
    <property type="entry name" value="ANK"/>
    <property type="match status" value="2"/>
</dbReference>
<name>A0A8J2WX67_9STRA</name>
<gene>
    <name evidence="4" type="ORF">PECAL_2P25520</name>
</gene>
<feature type="compositionally biased region" description="Polar residues" evidence="3">
    <location>
        <begin position="494"/>
        <end position="507"/>
    </location>
</feature>
<accession>A0A8J2WX67</accession>
<feature type="region of interest" description="Disordered" evidence="3">
    <location>
        <begin position="407"/>
        <end position="582"/>
    </location>
</feature>
<dbReference type="SUPFAM" id="SSF48403">
    <property type="entry name" value="Ankyrin repeat"/>
    <property type="match status" value="1"/>
</dbReference>
<feature type="compositionally biased region" description="Polar residues" evidence="3">
    <location>
        <begin position="478"/>
        <end position="487"/>
    </location>
</feature>
<organism evidence="4 5">
    <name type="scientific">Pelagomonas calceolata</name>
    <dbReference type="NCBI Taxonomy" id="35677"/>
    <lineage>
        <taxon>Eukaryota</taxon>
        <taxon>Sar</taxon>
        <taxon>Stramenopiles</taxon>
        <taxon>Ochrophyta</taxon>
        <taxon>Pelagophyceae</taxon>
        <taxon>Pelagomonadales</taxon>
        <taxon>Pelagomonadaceae</taxon>
        <taxon>Pelagomonas</taxon>
    </lineage>
</organism>
<evidence type="ECO:0000256" key="1">
    <source>
        <dbReference type="ARBA" id="ARBA00023121"/>
    </source>
</evidence>